<evidence type="ECO:0000313" key="9">
    <source>
        <dbReference type="Proteomes" id="UP000800092"/>
    </source>
</evidence>
<dbReference type="SUPFAM" id="SSF51735">
    <property type="entry name" value="NAD(P)-binding Rossmann-fold domains"/>
    <property type="match status" value="1"/>
</dbReference>
<dbReference type="InterPro" id="IPR029753">
    <property type="entry name" value="D-isomer_DH_CS"/>
</dbReference>
<feature type="domain" description="D-isomer specific 2-hydroxyacid dehydrogenase catalytic" evidence="6">
    <location>
        <begin position="30"/>
        <end position="116"/>
    </location>
</feature>
<evidence type="ECO:0000256" key="2">
    <source>
        <dbReference type="ARBA" id="ARBA00023002"/>
    </source>
</evidence>
<evidence type="ECO:0000313" key="8">
    <source>
        <dbReference type="EMBL" id="KAF2232157.1"/>
    </source>
</evidence>
<evidence type="ECO:0000256" key="1">
    <source>
        <dbReference type="ARBA" id="ARBA00005854"/>
    </source>
</evidence>
<dbReference type="AlphaFoldDB" id="A0A6A6H2Q4"/>
<evidence type="ECO:0000259" key="6">
    <source>
        <dbReference type="Pfam" id="PF00389"/>
    </source>
</evidence>
<feature type="region of interest" description="Disordered" evidence="5">
    <location>
        <begin position="113"/>
        <end position="139"/>
    </location>
</feature>
<dbReference type="OrthoDB" id="298012at2759"/>
<sequence>MSKPQAPVKLGILDDYLDIASPHFHNLPNHVEKVVFKDTLPAWSHPQTTQSDRQRLLDRLHPFTILATMRERTPFPADLLRQLPNLKLLLCTGTQFNTFDLSAAKDLGITVTTATGKRKPPPPSPSAPPSQGDITKGGTHPTTQHTWALILGLARNIAADDRVVKSVPGGWQTGLAVGLTGKTLGVVGLGRLGAVVAKIAVQAWGMRVVCWSENLTQEKADGWARELGLVGSGGERQEEKTFRVVAKEELFRVADVVTLHYVLSERSRHVVGEKELAAMKETAMFVNTSRGPLVDEDALLRVLEKGAIRGAAIDVFDIEPLPQDSPWRSLKWGEDGRSQVLLTPHMGYVEEGVMHAWYAETAENVGRWVRGEEVVDQLV</sequence>
<evidence type="ECO:0000256" key="4">
    <source>
        <dbReference type="RuleBase" id="RU003719"/>
    </source>
</evidence>
<evidence type="ECO:0000259" key="7">
    <source>
        <dbReference type="Pfam" id="PF02826"/>
    </source>
</evidence>
<dbReference type="PANTHER" id="PTHR42789:SF1">
    <property type="entry name" value="D-ISOMER SPECIFIC 2-HYDROXYACID DEHYDROGENASE FAMILY PROTEIN (AFU_ORTHOLOGUE AFUA_6G10090)"/>
    <property type="match status" value="1"/>
</dbReference>
<evidence type="ECO:0008006" key="10">
    <source>
        <dbReference type="Google" id="ProtNLM"/>
    </source>
</evidence>
<dbReference type="CDD" id="cd12169">
    <property type="entry name" value="PGDH_like_1"/>
    <property type="match status" value="1"/>
</dbReference>
<protein>
    <recommendedName>
        <fullName evidence="10">Glycerate dehydrogenase</fullName>
    </recommendedName>
</protein>
<keyword evidence="2 4" id="KW-0560">Oxidoreductase</keyword>
<dbReference type="Proteomes" id="UP000800092">
    <property type="component" value="Unassembled WGS sequence"/>
</dbReference>
<dbReference type="Gene3D" id="3.40.50.720">
    <property type="entry name" value="NAD(P)-binding Rossmann-like Domain"/>
    <property type="match status" value="2"/>
</dbReference>
<dbReference type="EMBL" id="ML991818">
    <property type="protein sequence ID" value="KAF2232157.1"/>
    <property type="molecule type" value="Genomic_DNA"/>
</dbReference>
<name>A0A6A6H2Q4_VIRVR</name>
<dbReference type="PROSITE" id="PS00671">
    <property type="entry name" value="D_2_HYDROXYACID_DH_3"/>
    <property type="match status" value="1"/>
</dbReference>
<dbReference type="InterPro" id="IPR006140">
    <property type="entry name" value="D-isomer_DH_NAD-bd"/>
</dbReference>
<comment type="similarity">
    <text evidence="1 4">Belongs to the D-isomer specific 2-hydroxyacid dehydrogenase family.</text>
</comment>
<evidence type="ECO:0000256" key="3">
    <source>
        <dbReference type="ARBA" id="ARBA00023027"/>
    </source>
</evidence>
<gene>
    <name evidence="8" type="ORF">EV356DRAFT_505551</name>
</gene>
<evidence type="ECO:0000256" key="5">
    <source>
        <dbReference type="SAM" id="MobiDB-lite"/>
    </source>
</evidence>
<keyword evidence="9" id="KW-1185">Reference proteome</keyword>
<dbReference type="Pfam" id="PF00389">
    <property type="entry name" value="2-Hacid_dh"/>
    <property type="match status" value="1"/>
</dbReference>
<dbReference type="Pfam" id="PF02826">
    <property type="entry name" value="2-Hacid_dh_C"/>
    <property type="match status" value="1"/>
</dbReference>
<accession>A0A6A6H2Q4</accession>
<organism evidence="8 9">
    <name type="scientific">Viridothelium virens</name>
    <name type="common">Speckled blister lichen</name>
    <name type="synonym">Trypethelium virens</name>
    <dbReference type="NCBI Taxonomy" id="1048519"/>
    <lineage>
        <taxon>Eukaryota</taxon>
        <taxon>Fungi</taxon>
        <taxon>Dikarya</taxon>
        <taxon>Ascomycota</taxon>
        <taxon>Pezizomycotina</taxon>
        <taxon>Dothideomycetes</taxon>
        <taxon>Dothideomycetes incertae sedis</taxon>
        <taxon>Trypetheliales</taxon>
        <taxon>Trypetheliaceae</taxon>
        <taxon>Viridothelium</taxon>
    </lineage>
</organism>
<proteinExistence type="inferred from homology"/>
<dbReference type="InterPro" id="IPR036291">
    <property type="entry name" value="NAD(P)-bd_dom_sf"/>
</dbReference>
<feature type="domain" description="D-isomer specific 2-hydroxyacid dehydrogenase NAD-binding" evidence="7">
    <location>
        <begin position="148"/>
        <end position="347"/>
    </location>
</feature>
<dbReference type="SUPFAM" id="SSF52283">
    <property type="entry name" value="Formate/glycerate dehydrogenase catalytic domain-like"/>
    <property type="match status" value="1"/>
</dbReference>
<keyword evidence="3" id="KW-0520">NAD</keyword>
<dbReference type="InterPro" id="IPR050857">
    <property type="entry name" value="D-2-hydroxyacid_DH"/>
</dbReference>
<dbReference type="PANTHER" id="PTHR42789">
    <property type="entry name" value="D-ISOMER SPECIFIC 2-HYDROXYACID DEHYDROGENASE FAMILY PROTEIN (AFU_ORTHOLOGUE AFUA_6G10090)"/>
    <property type="match status" value="1"/>
</dbReference>
<dbReference type="InterPro" id="IPR006139">
    <property type="entry name" value="D-isomer_2_OHA_DH_cat_dom"/>
</dbReference>
<dbReference type="GO" id="GO:0051287">
    <property type="term" value="F:NAD binding"/>
    <property type="evidence" value="ECO:0007669"/>
    <property type="project" value="InterPro"/>
</dbReference>
<dbReference type="GO" id="GO:0016616">
    <property type="term" value="F:oxidoreductase activity, acting on the CH-OH group of donors, NAD or NADP as acceptor"/>
    <property type="evidence" value="ECO:0007669"/>
    <property type="project" value="InterPro"/>
</dbReference>
<reference evidence="8" key="1">
    <citation type="journal article" date="2020" name="Stud. Mycol.">
        <title>101 Dothideomycetes genomes: a test case for predicting lifestyles and emergence of pathogens.</title>
        <authorList>
            <person name="Haridas S."/>
            <person name="Albert R."/>
            <person name="Binder M."/>
            <person name="Bloem J."/>
            <person name="Labutti K."/>
            <person name="Salamov A."/>
            <person name="Andreopoulos B."/>
            <person name="Baker S."/>
            <person name="Barry K."/>
            <person name="Bills G."/>
            <person name="Bluhm B."/>
            <person name="Cannon C."/>
            <person name="Castanera R."/>
            <person name="Culley D."/>
            <person name="Daum C."/>
            <person name="Ezra D."/>
            <person name="Gonzalez J."/>
            <person name="Henrissat B."/>
            <person name="Kuo A."/>
            <person name="Liang C."/>
            <person name="Lipzen A."/>
            <person name="Lutzoni F."/>
            <person name="Magnuson J."/>
            <person name="Mondo S."/>
            <person name="Nolan M."/>
            <person name="Ohm R."/>
            <person name="Pangilinan J."/>
            <person name="Park H.-J."/>
            <person name="Ramirez L."/>
            <person name="Alfaro M."/>
            <person name="Sun H."/>
            <person name="Tritt A."/>
            <person name="Yoshinaga Y."/>
            <person name="Zwiers L.-H."/>
            <person name="Turgeon B."/>
            <person name="Goodwin S."/>
            <person name="Spatafora J."/>
            <person name="Crous P."/>
            <person name="Grigoriev I."/>
        </authorList>
    </citation>
    <scope>NUCLEOTIDE SEQUENCE</scope>
    <source>
        <strain evidence="8">Tuck. ex Michener</strain>
    </source>
</reference>